<name>A0A1S2VAR2_9BACT</name>
<comment type="caution">
    <text evidence="3">The sequence shown here is derived from an EMBL/GenBank/DDBJ whole genome shotgun (WGS) entry which is preliminary data.</text>
</comment>
<evidence type="ECO:0000313" key="3">
    <source>
        <dbReference type="EMBL" id="OIN55500.1"/>
    </source>
</evidence>
<keyword evidence="4" id="KW-1185">Reference proteome</keyword>
<evidence type="ECO:0000256" key="2">
    <source>
        <dbReference type="SAM" id="MobiDB-lite"/>
    </source>
</evidence>
<dbReference type="OrthoDB" id="1219342at2"/>
<dbReference type="GO" id="GO:0005886">
    <property type="term" value="C:plasma membrane"/>
    <property type="evidence" value="ECO:0007669"/>
    <property type="project" value="TreeGrafter"/>
</dbReference>
<dbReference type="InterPro" id="IPR027705">
    <property type="entry name" value="Flotillin_fam"/>
</dbReference>
<evidence type="ECO:0000256" key="1">
    <source>
        <dbReference type="SAM" id="Coils"/>
    </source>
</evidence>
<gene>
    <name evidence="3" type="ORF">BLX24_30000</name>
</gene>
<feature type="coiled-coil region" evidence="1">
    <location>
        <begin position="5"/>
        <end position="126"/>
    </location>
</feature>
<evidence type="ECO:0000313" key="4">
    <source>
        <dbReference type="Proteomes" id="UP000181790"/>
    </source>
</evidence>
<accession>A0A1S2VAR2</accession>
<protein>
    <submittedName>
        <fullName evidence="3">Uncharacterized protein</fullName>
    </submittedName>
</protein>
<dbReference type="EMBL" id="MORL01000103">
    <property type="protein sequence ID" value="OIN55500.1"/>
    <property type="molecule type" value="Genomic_DNA"/>
</dbReference>
<feature type="compositionally biased region" description="Polar residues" evidence="2">
    <location>
        <begin position="323"/>
        <end position="334"/>
    </location>
</feature>
<feature type="region of interest" description="Disordered" evidence="2">
    <location>
        <begin position="316"/>
        <end position="348"/>
    </location>
</feature>
<dbReference type="AlphaFoldDB" id="A0A1S2VAR2"/>
<proteinExistence type="predicted"/>
<dbReference type="PANTHER" id="PTHR13806:SF31">
    <property type="entry name" value="FLOTILLIN-LIKE PROTEIN 1-RELATED"/>
    <property type="match status" value="1"/>
</dbReference>
<sequence length="443" mass="47686">MQERNRLIDAAREKAELEIKLANEEAESKIKLSKEETEQKIKDATEEKEKKIDLLKQLATADKDRAQELLKLAKDEADQKIKTAEAEKKKKLQMLADENRQRIQQKYDLEEQIADANEEARQTEIEQKRKAWQSQKKADIASALISGALATIKALASGIFPLNLVFAAVTAAMTAVQIAKIKSQPEPQFRYGGLMKGSSHGVTYGSGGLAIIDRSSGQERGEMEGDEAIISKEQTRANWPLISRMLENARTPGRRHTPVDRGPVAFRDGGMLEPKRYGEMYLFGSKKKKEAEAAAREAEAEAARASAEAEASAAEASSAASGYDTSGGSDVSGSAANEAEAKAAQEEAQKQGRMQLELLQNIVDSIGALDQNQQAAMNSLAGRLSASVDAMGQQVAGLNGGIMEVKGAVNGVEGATHQVKDAVYATNAQGKLDQLISAISSLG</sequence>
<dbReference type="PANTHER" id="PTHR13806">
    <property type="entry name" value="FLOTILLIN-RELATED"/>
    <property type="match status" value="1"/>
</dbReference>
<keyword evidence="1" id="KW-0175">Coiled coil</keyword>
<feature type="compositionally biased region" description="Basic and acidic residues" evidence="2">
    <location>
        <begin position="339"/>
        <end position="348"/>
    </location>
</feature>
<reference evidence="3 4" key="1">
    <citation type="submission" date="2016-10" db="EMBL/GenBank/DDBJ databases">
        <title>Arsenicibacter rosenii gen. nov., sp. nov., an efficient arsenic-methylating bacterium isolated from an arsenic-contaminated paddy soil.</title>
        <authorList>
            <person name="Huang K."/>
        </authorList>
    </citation>
    <scope>NUCLEOTIDE SEQUENCE [LARGE SCALE GENOMIC DNA]</scope>
    <source>
        <strain evidence="3 4">SM-1</strain>
    </source>
</reference>
<organism evidence="3 4">
    <name type="scientific">Arsenicibacter rosenii</name>
    <dbReference type="NCBI Taxonomy" id="1750698"/>
    <lineage>
        <taxon>Bacteria</taxon>
        <taxon>Pseudomonadati</taxon>
        <taxon>Bacteroidota</taxon>
        <taxon>Cytophagia</taxon>
        <taxon>Cytophagales</taxon>
        <taxon>Spirosomataceae</taxon>
        <taxon>Arsenicibacter</taxon>
    </lineage>
</organism>
<dbReference type="Proteomes" id="UP000181790">
    <property type="component" value="Unassembled WGS sequence"/>
</dbReference>